<organism evidence="8 9">
    <name type="scientific">Luteolibacter arcticus</name>
    <dbReference type="NCBI Taxonomy" id="1581411"/>
    <lineage>
        <taxon>Bacteria</taxon>
        <taxon>Pseudomonadati</taxon>
        <taxon>Verrucomicrobiota</taxon>
        <taxon>Verrucomicrobiia</taxon>
        <taxon>Verrucomicrobiales</taxon>
        <taxon>Verrucomicrobiaceae</taxon>
        <taxon>Luteolibacter</taxon>
    </lineage>
</organism>
<feature type="active site" evidence="7">
    <location>
        <position position="52"/>
    </location>
</feature>
<evidence type="ECO:0000256" key="7">
    <source>
        <dbReference type="HAMAP-Rule" id="MF_00090"/>
    </source>
</evidence>
<dbReference type="RefSeq" id="WP_264490676.1">
    <property type="nucleotide sequence ID" value="NZ_JAPDDT010000030.1"/>
</dbReference>
<dbReference type="HAMAP" id="MF_00090">
    <property type="entry name" value="PIMT"/>
    <property type="match status" value="1"/>
</dbReference>
<keyword evidence="4 7" id="KW-0489">Methyltransferase</keyword>
<evidence type="ECO:0000256" key="1">
    <source>
        <dbReference type="ARBA" id="ARBA00004496"/>
    </source>
</evidence>
<evidence type="ECO:0000256" key="6">
    <source>
        <dbReference type="ARBA" id="ARBA00022691"/>
    </source>
</evidence>
<comment type="similarity">
    <text evidence="2 7">Belongs to the methyltransferase superfamily. L-isoaspartyl/D-aspartyl protein methyltransferase family.</text>
</comment>
<dbReference type="NCBIfam" id="TIGR00080">
    <property type="entry name" value="pimt"/>
    <property type="match status" value="1"/>
</dbReference>
<sequence>MVAEQIERRGVKDPRVLEAMRKVPRHEFVPEDQRHEAYDDRPLPIGHGQTISQPYIVAFMTEALGLKGTEKVLEVGTGSGYQAAVLSGLAKEVFTIEIVEPLGKQAAEVLKKLGYKNVSVRTGDGYRGWREEAPFDAIIVTCAPDAVPEPLVHQLAEGGRMIIPVGPEGKTQQLVLLKKRHGKLHQQEILPVRFVPMTGEARDR</sequence>
<evidence type="ECO:0000313" key="8">
    <source>
        <dbReference type="EMBL" id="MCW1926568.1"/>
    </source>
</evidence>
<dbReference type="EC" id="2.1.1.77" evidence="7"/>
<evidence type="ECO:0000256" key="4">
    <source>
        <dbReference type="ARBA" id="ARBA00022603"/>
    </source>
</evidence>
<evidence type="ECO:0000313" key="9">
    <source>
        <dbReference type="Proteomes" id="UP001320876"/>
    </source>
</evidence>
<keyword evidence="6 7" id="KW-0949">S-adenosyl-L-methionine</keyword>
<keyword evidence="5 7" id="KW-0808">Transferase</keyword>
<evidence type="ECO:0000256" key="3">
    <source>
        <dbReference type="ARBA" id="ARBA00022490"/>
    </source>
</evidence>
<dbReference type="NCBIfam" id="NF001453">
    <property type="entry name" value="PRK00312.1"/>
    <property type="match status" value="1"/>
</dbReference>
<gene>
    <name evidence="7" type="primary">pcm</name>
    <name evidence="8" type="ORF">OKA05_28710</name>
</gene>
<evidence type="ECO:0000256" key="2">
    <source>
        <dbReference type="ARBA" id="ARBA00005369"/>
    </source>
</evidence>
<dbReference type="Proteomes" id="UP001320876">
    <property type="component" value="Unassembled WGS sequence"/>
</dbReference>
<name>A0ABT3GSW7_9BACT</name>
<comment type="function">
    <text evidence="7">Catalyzes the methyl esterification of L-isoaspartyl residues in peptides and proteins that result from spontaneous decomposition of normal L-aspartyl and L-asparaginyl residues. It plays a role in the repair and/or degradation of damaged proteins.</text>
</comment>
<keyword evidence="9" id="KW-1185">Reference proteome</keyword>
<comment type="subcellular location">
    <subcellularLocation>
        <location evidence="1 7">Cytoplasm</location>
    </subcellularLocation>
</comment>
<dbReference type="Pfam" id="PF01135">
    <property type="entry name" value="PCMT"/>
    <property type="match status" value="1"/>
</dbReference>
<evidence type="ECO:0000256" key="5">
    <source>
        <dbReference type="ARBA" id="ARBA00022679"/>
    </source>
</evidence>
<dbReference type="Gene3D" id="3.40.50.150">
    <property type="entry name" value="Vaccinia Virus protein VP39"/>
    <property type="match status" value="1"/>
</dbReference>
<dbReference type="InterPro" id="IPR029063">
    <property type="entry name" value="SAM-dependent_MTases_sf"/>
</dbReference>
<comment type="caution">
    <text evidence="8">The sequence shown here is derived from an EMBL/GenBank/DDBJ whole genome shotgun (WGS) entry which is preliminary data.</text>
</comment>
<dbReference type="CDD" id="cd02440">
    <property type="entry name" value="AdoMet_MTases"/>
    <property type="match status" value="1"/>
</dbReference>
<dbReference type="GO" id="GO:0004719">
    <property type="term" value="F:protein-L-isoaspartate (D-aspartate) O-methyltransferase activity"/>
    <property type="evidence" value="ECO:0007669"/>
    <property type="project" value="UniProtKB-EC"/>
</dbReference>
<protein>
    <recommendedName>
        <fullName evidence="7">Protein-L-isoaspartate O-methyltransferase</fullName>
        <ecNumber evidence="7">2.1.1.77</ecNumber>
    </recommendedName>
    <alternativeName>
        <fullName evidence="7">L-isoaspartyl protein carboxyl methyltransferase</fullName>
    </alternativeName>
    <alternativeName>
        <fullName evidence="7">Protein L-isoaspartyl methyltransferase</fullName>
    </alternativeName>
    <alternativeName>
        <fullName evidence="7">Protein-beta-aspartate methyltransferase</fullName>
        <shortName evidence="7">PIMT</shortName>
    </alternativeName>
</protein>
<dbReference type="InterPro" id="IPR000682">
    <property type="entry name" value="PCMT"/>
</dbReference>
<comment type="catalytic activity">
    <reaction evidence="7">
        <text>[protein]-L-isoaspartate + S-adenosyl-L-methionine = [protein]-L-isoaspartate alpha-methyl ester + S-adenosyl-L-homocysteine</text>
        <dbReference type="Rhea" id="RHEA:12705"/>
        <dbReference type="Rhea" id="RHEA-COMP:12143"/>
        <dbReference type="Rhea" id="RHEA-COMP:12144"/>
        <dbReference type="ChEBI" id="CHEBI:57856"/>
        <dbReference type="ChEBI" id="CHEBI:59789"/>
        <dbReference type="ChEBI" id="CHEBI:90596"/>
        <dbReference type="ChEBI" id="CHEBI:90598"/>
        <dbReference type="EC" id="2.1.1.77"/>
    </reaction>
</comment>
<dbReference type="PROSITE" id="PS01279">
    <property type="entry name" value="PCMT"/>
    <property type="match status" value="1"/>
</dbReference>
<dbReference type="SUPFAM" id="SSF53335">
    <property type="entry name" value="S-adenosyl-L-methionine-dependent methyltransferases"/>
    <property type="match status" value="1"/>
</dbReference>
<dbReference type="GO" id="GO:0032259">
    <property type="term" value="P:methylation"/>
    <property type="evidence" value="ECO:0007669"/>
    <property type="project" value="UniProtKB-KW"/>
</dbReference>
<dbReference type="EMBL" id="JAPDDT010000030">
    <property type="protein sequence ID" value="MCW1926568.1"/>
    <property type="molecule type" value="Genomic_DNA"/>
</dbReference>
<dbReference type="PANTHER" id="PTHR11579">
    <property type="entry name" value="PROTEIN-L-ISOASPARTATE O-METHYLTRANSFERASE"/>
    <property type="match status" value="1"/>
</dbReference>
<accession>A0ABT3GSW7</accession>
<dbReference type="PANTHER" id="PTHR11579:SF0">
    <property type="entry name" value="PROTEIN-L-ISOASPARTATE(D-ASPARTATE) O-METHYLTRANSFERASE"/>
    <property type="match status" value="1"/>
</dbReference>
<proteinExistence type="inferred from homology"/>
<keyword evidence="3 7" id="KW-0963">Cytoplasm</keyword>
<reference evidence="8 9" key="1">
    <citation type="submission" date="2022-10" db="EMBL/GenBank/DDBJ databases">
        <title>Luteolibacter arcticus strain CCTCC AB 2014275, whole genome shotgun sequencing project.</title>
        <authorList>
            <person name="Zhao G."/>
            <person name="Shen L."/>
        </authorList>
    </citation>
    <scope>NUCLEOTIDE SEQUENCE [LARGE SCALE GENOMIC DNA]</scope>
    <source>
        <strain evidence="8 9">CCTCC AB 2014275</strain>
    </source>
</reference>